<proteinExistence type="inferred from homology"/>
<dbReference type="Gene3D" id="3.30.2180.10">
    <property type="entry name" value="ATP12-like"/>
    <property type="match status" value="1"/>
</dbReference>
<dbReference type="OrthoDB" id="5673at2759"/>
<comment type="subcellular location">
    <subcellularLocation>
        <location evidence="1">Mitochondrion</location>
    </subcellularLocation>
</comment>
<dbReference type="InterPro" id="IPR042272">
    <property type="entry name" value="ATP12_ATP_synth-F1-assembly_N"/>
</dbReference>
<evidence type="ECO:0000256" key="3">
    <source>
        <dbReference type="ARBA" id="ARBA00022946"/>
    </source>
</evidence>
<dbReference type="GeneID" id="24109268"/>
<evidence type="ECO:0000256" key="6">
    <source>
        <dbReference type="SAM" id="MobiDB-lite"/>
    </source>
</evidence>
<dbReference type="EMBL" id="DF238801">
    <property type="protein sequence ID" value="GAC96402.1"/>
    <property type="molecule type" value="Genomic_DNA"/>
</dbReference>
<evidence type="ECO:0000256" key="4">
    <source>
        <dbReference type="ARBA" id="ARBA00023128"/>
    </source>
</evidence>
<evidence type="ECO:0000313" key="7">
    <source>
        <dbReference type="EMBL" id="GAC96402.1"/>
    </source>
</evidence>
<dbReference type="GO" id="GO:0033615">
    <property type="term" value="P:mitochondrial proton-transporting ATP synthase complex assembly"/>
    <property type="evidence" value="ECO:0007669"/>
    <property type="project" value="TreeGrafter"/>
</dbReference>
<dbReference type="AlphaFoldDB" id="R9P5A9"/>
<dbReference type="HOGENOM" id="CLU_627189_0_0_1"/>
<reference evidence="8" key="1">
    <citation type="journal article" date="2013" name="Genome Announc.">
        <title>Draft genome sequence of the basidiomycetous yeast-like fungus Pseudozyma hubeiensis SY62, which produces an abundant amount of the biosurfactant mannosylerythritol lipids.</title>
        <authorList>
            <person name="Konishi M."/>
            <person name="Hatada Y."/>
            <person name="Horiuchi J."/>
        </authorList>
    </citation>
    <scope>NUCLEOTIDE SEQUENCE [LARGE SCALE GENOMIC DNA]</scope>
    <source>
        <strain evidence="8">SY62</strain>
    </source>
</reference>
<evidence type="ECO:0000256" key="5">
    <source>
        <dbReference type="ARBA" id="ARBA00023186"/>
    </source>
</evidence>
<evidence type="ECO:0000256" key="2">
    <source>
        <dbReference type="ARBA" id="ARBA00008231"/>
    </source>
</evidence>
<name>R9P5A9_PSEHS</name>
<dbReference type="InterPro" id="IPR023335">
    <property type="entry name" value="ATP12_ortho_dom_sf"/>
</dbReference>
<evidence type="ECO:0000256" key="1">
    <source>
        <dbReference type="ARBA" id="ARBA00004173"/>
    </source>
</evidence>
<protein>
    <submittedName>
        <fullName evidence="7">Uncharacterized protein</fullName>
    </submittedName>
</protein>
<organism evidence="7 8">
    <name type="scientific">Pseudozyma hubeiensis (strain SY62)</name>
    <name type="common">Yeast</name>
    <dbReference type="NCBI Taxonomy" id="1305764"/>
    <lineage>
        <taxon>Eukaryota</taxon>
        <taxon>Fungi</taxon>
        <taxon>Dikarya</taxon>
        <taxon>Basidiomycota</taxon>
        <taxon>Ustilaginomycotina</taxon>
        <taxon>Ustilaginomycetes</taxon>
        <taxon>Ustilaginales</taxon>
        <taxon>Ustilaginaceae</taxon>
        <taxon>Pseudozyma</taxon>
    </lineage>
</organism>
<sequence>MSSSDETRRDSNHRDEWHRHIAKRPVEVDGEHQETDASRRVQFNCPAAEPKEASTIGYCNVRERASERAECVEETGMKDDGDEGCRRRSGAERRASTHQDAAATDGMVRCAGRGGSNSLEKVNLLYGRSPKHSWKILLSHFFLIVFFQPIILNRLSRPASMFALRSARITLRTSQTFPLRSLHTSIPNLEEAALNRAERLKARFWKTVTLQPPTSSNPGYQILLDGRSIKTPSGQPIVIPADRELLATCIAQEWSEQGKTLKPHTLPLTSLAARALESCSVQAERREIEGDLLRYLDNETVCFQETQPAALVELQKLHWTPLLDYINSTYSTSIAPFTGLLGGEHPEGTRETFQSHLENLQNFDLAAFERSVMLTKSFLVSIALVSGQLSVEQAASAAEVEVQSQINRWGSVEDSHDVDQAEMRRTLGSVAIATVRN</sequence>
<feature type="compositionally biased region" description="Basic and acidic residues" evidence="6">
    <location>
        <begin position="72"/>
        <end position="97"/>
    </location>
</feature>
<keyword evidence="8" id="KW-1185">Reference proteome</keyword>
<keyword evidence="4" id="KW-0496">Mitochondrion</keyword>
<dbReference type="PANTHER" id="PTHR21013">
    <property type="entry name" value="ATP SYNTHASE MITOCHONDRIAL F1 COMPLEX ASSEMBLY FACTOR 2/ATP12 PROTEIN, MITOCHONDRIAL PRECURSOR"/>
    <property type="match status" value="1"/>
</dbReference>
<dbReference type="Proteomes" id="UP000014071">
    <property type="component" value="Unassembled WGS sequence"/>
</dbReference>
<dbReference type="STRING" id="1305764.R9P5A9"/>
<dbReference type="Gene3D" id="1.10.3580.10">
    <property type="entry name" value="ATP12 ATPase"/>
    <property type="match status" value="1"/>
</dbReference>
<feature type="region of interest" description="Disordered" evidence="6">
    <location>
        <begin position="1"/>
        <end position="44"/>
    </location>
</feature>
<feature type="region of interest" description="Disordered" evidence="6">
    <location>
        <begin position="72"/>
        <end position="101"/>
    </location>
</feature>
<evidence type="ECO:0000313" key="8">
    <source>
        <dbReference type="Proteomes" id="UP000014071"/>
    </source>
</evidence>
<dbReference type="RefSeq" id="XP_012189989.1">
    <property type="nucleotide sequence ID" value="XM_012334599.1"/>
</dbReference>
<keyword evidence="3" id="KW-0809">Transit peptide</keyword>
<dbReference type="Pfam" id="PF07542">
    <property type="entry name" value="ATP12"/>
    <property type="match status" value="1"/>
</dbReference>
<dbReference type="InterPro" id="IPR011419">
    <property type="entry name" value="ATP12_ATP_synth-F1-assembly"/>
</dbReference>
<dbReference type="PANTHER" id="PTHR21013:SF10">
    <property type="entry name" value="ATP SYNTHASE MITOCHONDRIAL F1 COMPLEX ASSEMBLY FACTOR 2"/>
    <property type="match status" value="1"/>
</dbReference>
<feature type="compositionally biased region" description="Basic and acidic residues" evidence="6">
    <location>
        <begin position="1"/>
        <end position="39"/>
    </location>
</feature>
<keyword evidence="5" id="KW-0143">Chaperone</keyword>
<dbReference type="eggNOG" id="KOG3015">
    <property type="taxonomic scope" value="Eukaryota"/>
</dbReference>
<dbReference type="SUPFAM" id="SSF160909">
    <property type="entry name" value="ATP12-like"/>
    <property type="match status" value="1"/>
</dbReference>
<gene>
    <name evidence="7" type="ORF">PHSY_003982</name>
</gene>
<comment type="similarity">
    <text evidence="2">Belongs to the ATP12 family.</text>
</comment>
<dbReference type="GO" id="GO:0005739">
    <property type="term" value="C:mitochondrion"/>
    <property type="evidence" value="ECO:0007669"/>
    <property type="project" value="UniProtKB-SubCell"/>
</dbReference>
<accession>R9P5A9</accession>